<dbReference type="EMBL" id="LSRF01000033">
    <property type="protein sequence ID" value="KXP10136.1"/>
    <property type="molecule type" value="Genomic_DNA"/>
</dbReference>
<comment type="caution">
    <text evidence="1">The sequence shown here is derived from an EMBL/GenBank/DDBJ whole genome shotgun (WGS) entry which is preliminary data.</text>
</comment>
<name>A0A138AI13_9ACTN</name>
<evidence type="ECO:0000313" key="2">
    <source>
        <dbReference type="Proteomes" id="UP000070258"/>
    </source>
</evidence>
<accession>A0A138AI13</accession>
<reference evidence="2" key="1">
    <citation type="submission" date="2016-02" db="EMBL/GenBank/DDBJ databases">
        <authorList>
            <person name="Wen L."/>
            <person name="He K."/>
            <person name="Yang H."/>
        </authorList>
    </citation>
    <scope>NUCLEOTIDE SEQUENCE [LARGE SCALE GENOMIC DNA]</scope>
    <source>
        <strain evidence="2">JCM 15929</strain>
    </source>
</reference>
<evidence type="ECO:0000313" key="1">
    <source>
        <dbReference type="EMBL" id="KXP10136.1"/>
    </source>
</evidence>
<organism evidence="1 2">
    <name type="scientific">Tsukamurella pseudospumae</name>
    <dbReference type="NCBI Taxonomy" id="239498"/>
    <lineage>
        <taxon>Bacteria</taxon>
        <taxon>Bacillati</taxon>
        <taxon>Actinomycetota</taxon>
        <taxon>Actinomycetes</taxon>
        <taxon>Mycobacteriales</taxon>
        <taxon>Tsukamurellaceae</taxon>
        <taxon>Tsukamurella</taxon>
    </lineage>
</organism>
<proteinExistence type="predicted"/>
<dbReference type="AlphaFoldDB" id="A0A138AI13"/>
<dbReference type="STRING" id="239498.AXK60_06525"/>
<sequence>MDQMTDRPTTSFGSARRRVGPAVASLLAVAGLLLGTAACKGDTKDAPTATVTLPATFPKGDVPLVDGNLIDAGERSQGGVTVFNVTVQAKPEGYDEAKKKLVAAGYTALGDGGAGGASRSAQFSGKGYIVTVSSVQAGAVPDAVFYAVSKA</sequence>
<dbReference type="Proteomes" id="UP000070258">
    <property type="component" value="Unassembled WGS sequence"/>
</dbReference>
<protein>
    <submittedName>
        <fullName evidence="1">Uncharacterized protein</fullName>
    </submittedName>
</protein>
<gene>
    <name evidence="1" type="ORF">AXK60_06525</name>
</gene>